<organism evidence="2 3">
    <name type="scientific">Mya arenaria</name>
    <name type="common">Soft-shell clam</name>
    <dbReference type="NCBI Taxonomy" id="6604"/>
    <lineage>
        <taxon>Eukaryota</taxon>
        <taxon>Metazoa</taxon>
        <taxon>Spiralia</taxon>
        <taxon>Lophotrochozoa</taxon>
        <taxon>Mollusca</taxon>
        <taxon>Bivalvia</taxon>
        <taxon>Autobranchia</taxon>
        <taxon>Heteroconchia</taxon>
        <taxon>Euheterodonta</taxon>
        <taxon>Imparidentia</taxon>
        <taxon>Neoheterodontei</taxon>
        <taxon>Myida</taxon>
        <taxon>Myoidea</taxon>
        <taxon>Myidae</taxon>
        <taxon>Mya</taxon>
    </lineage>
</organism>
<evidence type="ECO:0000313" key="3">
    <source>
        <dbReference type="Proteomes" id="UP001164746"/>
    </source>
</evidence>
<dbReference type="PANTHER" id="PTHR37687:SF1">
    <property type="entry name" value="AGAP006772-PA"/>
    <property type="match status" value="1"/>
</dbReference>
<reference evidence="2" key="1">
    <citation type="submission" date="2022-11" db="EMBL/GenBank/DDBJ databases">
        <title>Centuries of genome instability and evolution in soft-shell clam transmissible cancer (bioRxiv).</title>
        <authorList>
            <person name="Hart S.F.M."/>
            <person name="Yonemitsu M.A."/>
            <person name="Giersch R.M."/>
            <person name="Beal B.F."/>
            <person name="Arriagada G."/>
            <person name="Davis B.W."/>
            <person name="Ostrander E.A."/>
            <person name="Goff S.P."/>
            <person name="Metzger M.J."/>
        </authorList>
    </citation>
    <scope>NUCLEOTIDE SEQUENCE</scope>
    <source>
        <strain evidence="2">MELC-2E11</strain>
        <tissue evidence="2">Siphon/mantle</tissue>
    </source>
</reference>
<keyword evidence="1" id="KW-0732">Signal</keyword>
<evidence type="ECO:0000313" key="2">
    <source>
        <dbReference type="EMBL" id="WAR19812.1"/>
    </source>
</evidence>
<evidence type="ECO:0000256" key="1">
    <source>
        <dbReference type="SAM" id="SignalP"/>
    </source>
</evidence>
<feature type="signal peptide" evidence="1">
    <location>
        <begin position="1"/>
        <end position="19"/>
    </location>
</feature>
<dbReference type="Proteomes" id="UP001164746">
    <property type="component" value="Chromosome 11"/>
</dbReference>
<sequence length="130" mass="14688">MGPGFIILFILAALGPVVAGDCNSAPDINGCSIPWDLPYFYKDVFERDCNRHDICYSCGKSYGISRSACDYRLYRNIKATCNTDSRVRNRLWCKNVTLDYYAAVAIGGWRHYKETSPGWCSQSYVSRCIA</sequence>
<keyword evidence="3" id="KW-1185">Reference proteome</keyword>
<proteinExistence type="predicted"/>
<accession>A0ABY7FFP4</accession>
<gene>
    <name evidence="2" type="ORF">MAR_001650</name>
</gene>
<protein>
    <submittedName>
        <fullName evidence="2">COP3-like protein</fullName>
    </submittedName>
</protein>
<dbReference type="SUPFAM" id="SSF48619">
    <property type="entry name" value="Phospholipase A2, PLA2"/>
    <property type="match status" value="1"/>
</dbReference>
<name>A0ABY7FFP4_MYAAR</name>
<dbReference type="EMBL" id="CP111022">
    <property type="protein sequence ID" value="WAR19812.1"/>
    <property type="molecule type" value="Genomic_DNA"/>
</dbReference>
<dbReference type="InterPro" id="IPR038875">
    <property type="entry name" value="PLA2_conodipine-like"/>
</dbReference>
<dbReference type="Gene3D" id="1.20.90.10">
    <property type="entry name" value="Phospholipase A2 domain"/>
    <property type="match status" value="1"/>
</dbReference>
<feature type="chain" id="PRO_5046565732" evidence="1">
    <location>
        <begin position="20"/>
        <end position="130"/>
    </location>
</feature>
<dbReference type="PANTHER" id="PTHR37687">
    <property type="entry name" value="AGAP006772-PA"/>
    <property type="match status" value="1"/>
</dbReference>
<dbReference type="InterPro" id="IPR036444">
    <property type="entry name" value="PLipase_A2_dom_sf"/>
</dbReference>